<protein>
    <submittedName>
        <fullName evidence="1">Uncharacterized protein</fullName>
    </submittedName>
</protein>
<reference evidence="1 2" key="1">
    <citation type="submission" date="2016-07" db="EMBL/GenBank/DDBJ databases">
        <title>Multiple horizontal gene transfer events from other fungi enriched the ability of initially mycotrophic Trichoderma (Ascomycota) to feed on dead plant biomass.</title>
        <authorList>
            <consortium name="DOE Joint Genome Institute"/>
            <person name="Aerts A."/>
            <person name="Atanasova L."/>
            <person name="Chenthamara K."/>
            <person name="Zhang J."/>
            <person name="Grujic M."/>
            <person name="Henrissat B."/>
            <person name="Kuo A."/>
            <person name="Salamov A."/>
            <person name="Lipzen A."/>
            <person name="Labutti K."/>
            <person name="Barry K."/>
            <person name="Miao Y."/>
            <person name="Rahimi M.J."/>
            <person name="Shen Q."/>
            <person name="Grigoriev I.V."/>
            <person name="Kubicek C.P."/>
            <person name="Druzhinina I.S."/>
        </authorList>
    </citation>
    <scope>NUCLEOTIDE SEQUENCE [LARGE SCALE GENOMIC DNA]</scope>
    <source>
        <strain evidence="1 2">ATCC 18648</strain>
    </source>
</reference>
<dbReference type="OrthoDB" id="2362330at2759"/>
<evidence type="ECO:0000313" key="1">
    <source>
        <dbReference type="EMBL" id="PTB72365.1"/>
    </source>
</evidence>
<organism evidence="1 2">
    <name type="scientific">Trichoderma longibrachiatum ATCC 18648</name>
    <dbReference type="NCBI Taxonomy" id="983965"/>
    <lineage>
        <taxon>Eukaryota</taxon>
        <taxon>Fungi</taxon>
        <taxon>Dikarya</taxon>
        <taxon>Ascomycota</taxon>
        <taxon>Pezizomycotina</taxon>
        <taxon>Sordariomycetes</taxon>
        <taxon>Hypocreomycetidae</taxon>
        <taxon>Hypocreales</taxon>
        <taxon>Hypocreaceae</taxon>
        <taxon>Trichoderma</taxon>
    </lineage>
</organism>
<dbReference type="Gene3D" id="3.20.20.80">
    <property type="entry name" value="Glycosidases"/>
    <property type="match status" value="1"/>
</dbReference>
<gene>
    <name evidence="1" type="ORF">M440DRAFT_348282</name>
</gene>
<name>A0A2T4BSU1_TRILO</name>
<evidence type="ECO:0000313" key="2">
    <source>
        <dbReference type="Proteomes" id="UP000240760"/>
    </source>
</evidence>
<keyword evidence="2" id="KW-1185">Reference proteome</keyword>
<dbReference type="EMBL" id="KZ679142">
    <property type="protein sequence ID" value="PTB72365.1"/>
    <property type="molecule type" value="Genomic_DNA"/>
</dbReference>
<dbReference type="SUPFAM" id="SSF51445">
    <property type="entry name" value="(Trans)glycosidases"/>
    <property type="match status" value="1"/>
</dbReference>
<accession>A0A2T4BSU1</accession>
<proteinExistence type="predicted"/>
<sequence>MVNSTKTGARAVSENRLNNFALTKSGILIQAPPDLGHFIPPDSRVIAVGQKSTHCVISTTSSLSIETSYSSSTHSSKALGMHFSYLATAALVAQALAAPPKAASSTLQHWLYSSQVDEQSLALLDRPDIVGIQALYSWKSLEPSEGQYDFSVISEDYQKVLAKGKKFWIQLQDRTFSASNDPVPKYMHTPYYNNGSAPSCDGDSCDTDFEVTGWVAQQWNPRVRQRYQALLSALAGEFDGKVTGLNLAETSIAVDENANNYTNESYFLVELENAGYAAKVFKKSYAVQYVNFWPDGWNNTNNRFEDSFNYYAKHGVGVGGPDLIPNKPGQEANSYVYIPKYHCKVPITVVAVQEKDLEEINQQTGKPFTKEEFVDFAVNELHVEIIFWAVETPWLQSS</sequence>
<dbReference type="AlphaFoldDB" id="A0A2T4BSU1"/>
<dbReference type="InterPro" id="IPR017853">
    <property type="entry name" value="GH"/>
</dbReference>
<dbReference type="Proteomes" id="UP000240760">
    <property type="component" value="Unassembled WGS sequence"/>
</dbReference>